<accession>A1ZRZ9</accession>
<dbReference type="AlphaFoldDB" id="A1ZRZ9"/>
<sequence length="152" mass="17214">MTDHTQKLIRLLTSTNEDHWRLALHLIQQQGYNDALAQAMTSNGTKRALCLEYGFGWLILDRISENEKLATLLKANKGRTLPGWARGYAMLEELYRKKKTLVRNQQKSQEALNEIHFGGGDLASNEAEELGVVSEHIALIETRLVEVLLAKE</sequence>
<proteinExistence type="predicted"/>
<dbReference type="RefSeq" id="WP_002700178.1">
    <property type="nucleotide sequence ID" value="NZ_AAWS01000029.1"/>
</dbReference>
<name>A1ZRZ9_MICM2</name>
<keyword evidence="2" id="KW-1185">Reference proteome</keyword>
<dbReference type="EMBL" id="AAWS01000029">
    <property type="protein sequence ID" value="EAY26887.1"/>
    <property type="molecule type" value="Genomic_DNA"/>
</dbReference>
<evidence type="ECO:0000313" key="1">
    <source>
        <dbReference type="EMBL" id="EAY26887.1"/>
    </source>
</evidence>
<comment type="caution">
    <text evidence="1">The sequence shown here is derived from an EMBL/GenBank/DDBJ whole genome shotgun (WGS) entry which is preliminary data.</text>
</comment>
<protein>
    <submittedName>
        <fullName evidence="1">Uncharacterized protein</fullName>
    </submittedName>
</protein>
<dbReference type="Proteomes" id="UP000004095">
    <property type="component" value="Unassembled WGS sequence"/>
</dbReference>
<gene>
    <name evidence="1" type="ORF">M23134_04837</name>
</gene>
<organism evidence="1 2">
    <name type="scientific">Microscilla marina ATCC 23134</name>
    <dbReference type="NCBI Taxonomy" id="313606"/>
    <lineage>
        <taxon>Bacteria</taxon>
        <taxon>Pseudomonadati</taxon>
        <taxon>Bacteroidota</taxon>
        <taxon>Cytophagia</taxon>
        <taxon>Cytophagales</taxon>
        <taxon>Microscillaceae</taxon>
        <taxon>Microscilla</taxon>
    </lineage>
</organism>
<evidence type="ECO:0000313" key="2">
    <source>
        <dbReference type="Proteomes" id="UP000004095"/>
    </source>
</evidence>
<reference evidence="1 2" key="1">
    <citation type="submission" date="2007-01" db="EMBL/GenBank/DDBJ databases">
        <authorList>
            <person name="Haygood M."/>
            <person name="Podell S."/>
            <person name="Anderson C."/>
            <person name="Hopkinson B."/>
            <person name="Roe K."/>
            <person name="Barbeau K."/>
            <person name="Gaasterland T."/>
            <person name="Ferriera S."/>
            <person name="Johnson J."/>
            <person name="Kravitz S."/>
            <person name="Beeson K."/>
            <person name="Sutton G."/>
            <person name="Rogers Y.-H."/>
            <person name="Friedman R."/>
            <person name="Frazier M."/>
            <person name="Venter J.C."/>
        </authorList>
    </citation>
    <scope>NUCLEOTIDE SEQUENCE [LARGE SCALE GENOMIC DNA]</scope>
    <source>
        <strain evidence="1 2">ATCC 23134</strain>
    </source>
</reference>